<gene>
    <name evidence="4" type="ORF">LCGC14_0034100</name>
</gene>
<sequence length="383" mass="41764">MSISQFNYSTIPSEAEALRADVRAFIDQALQDYPAVKRAYSWMGFDAEFSRLLGQKGWLGMALPKRYGGAEASPFARYVIIEELLAAGAPVSAHWIADRQSAPLILRFGTEAQKEKYLPPICRGESYFCIGMSEPNSGSDLASIKSNAQRVDNGWLVNGQKVWTTNAQHSHYMIALLRTGNKEENGRHGGMSQFIIDLSLPGVTVRPIADLAGGEHFNEVFLDNVRLDADALVGEEGNGWGQVTAELAFERSGPERFLSSIALLHTAIKAIGPDPDALQAREIGRISARLLTLRNMSLAVTRQLSDGENPAWAASCVKDLGNVFEQDLPEILQVLVEEQPQVGGGSDHAQVLAYLTQMAPSFSLRGGTREILRGIIARGLGLR</sequence>
<protein>
    <recommendedName>
        <fullName evidence="5">Acyl-CoA dehydrogenase</fullName>
    </recommendedName>
</protein>
<evidence type="ECO:0000259" key="3">
    <source>
        <dbReference type="Pfam" id="PF02771"/>
    </source>
</evidence>
<feature type="domain" description="Acyl-CoA oxidase/dehydrogenase middle" evidence="2">
    <location>
        <begin position="129"/>
        <end position="225"/>
    </location>
</feature>
<dbReference type="InterPro" id="IPR046373">
    <property type="entry name" value="Acyl-CoA_Oxase/DH_mid-dom_sf"/>
</dbReference>
<dbReference type="PROSITE" id="PS00072">
    <property type="entry name" value="ACYL_COA_DH_1"/>
    <property type="match status" value="1"/>
</dbReference>
<dbReference type="Gene3D" id="2.40.110.10">
    <property type="entry name" value="Butyryl-CoA Dehydrogenase, subunit A, domain 2"/>
    <property type="match status" value="1"/>
</dbReference>
<dbReference type="InterPro" id="IPR052161">
    <property type="entry name" value="Mycobact_Acyl-CoA_DH"/>
</dbReference>
<evidence type="ECO:0000259" key="2">
    <source>
        <dbReference type="Pfam" id="PF02770"/>
    </source>
</evidence>
<dbReference type="AlphaFoldDB" id="A0A0F9WC17"/>
<dbReference type="Pfam" id="PF02770">
    <property type="entry name" value="Acyl-CoA_dh_M"/>
    <property type="match status" value="1"/>
</dbReference>
<feature type="domain" description="Acyl-CoA dehydrogenase/oxidase N-terminal" evidence="3">
    <location>
        <begin position="13"/>
        <end position="125"/>
    </location>
</feature>
<comment type="caution">
    <text evidence="4">The sequence shown here is derived from an EMBL/GenBank/DDBJ whole genome shotgun (WGS) entry which is preliminary data.</text>
</comment>
<accession>A0A0F9WC17</accession>
<dbReference type="Pfam" id="PF02771">
    <property type="entry name" value="Acyl-CoA_dh_N"/>
    <property type="match status" value="1"/>
</dbReference>
<dbReference type="Gene3D" id="1.10.540.10">
    <property type="entry name" value="Acyl-CoA dehydrogenase/oxidase, N-terminal domain"/>
    <property type="match status" value="1"/>
</dbReference>
<evidence type="ECO:0000256" key="1">
    <source>
        <dbReference type="ARBA" id="ARBA00023002"/>
    </source>
</evidence>
<dbReference type="GO" id="GO:0005886">
    <property type="term" value="C:plasma membrane"/>
    <property type="evidence" value="ECO:0007669"/>
    <property type="project" value="TreeGrafter"/>
</dbReference>
<proteinExistence type="predicted"/>
<dbReference type="InterPro" id="IPR006091">
    <property type="entry name" value="Acyl-CoA_Oxase/DH_mid-dom"/>
</dbReference>
<evidence type="ECO:0000313" key="4">
    <source>
        <dbReference type="EMBL" id="KKO09908.1"/>
    </source>
</evidence>
<dbReference type="InterPro" id="IPR013786">
    <property type="entry name" value="AcylCoA_DH/ox_N"/>
</dbReference>
<dbReference type="InterPro" id="IPR006089">
    <property type="entry name" value="Acyl-CoA_DH_CS"/>
</dbReference>
<dbReference type="PANTHER" id="PTHR43292:SF4">
    <property type="entry name" value="ACYL-COA DEHYDROGENASE FADE34"/>
    <property type="match status" value="1"/>
</dbReference>
<dbReference type="InterPro" id="IPR037069">
    <property type="entry name" value="AcylCoA_DH/ox_N_sf"/>
</dbReference>
<dbReference type="GO" id="GO:0050660">
    <property type="term" value="F:flavin adenine dinucleotide binding"/>
    <property type="evidence" value="ECO:0007669"/>
    <property type="project" value="InterPro"/>
</dbReference>
<dbReference type="GO" id="GO:0003995">
    <property type="term" value="F:acyl-CoA dehydrogenase activity"/>
    <property type="evidence" value="ECO:0007669"/>
    <property type="project" value="InterPro"/>
</dbReference>
<reference evidence="4" key="1">
    <citation type="journal article" date="2015" name="Nature">
        <title>Complex archaea that bridge the gap between prokaryotes and eukaryotes.</title>
        <authorList>
            <person name="Spang A."/>
            <person name="Saw J.H."/>
            <person name="Jorgensen S.L."/>
            <person name="Zaremba-Niedzwiedzka K."/>
            <person name="Martijn J."/>
            <person name="Lind A.E."/>
            <person name="van Eijk R."/>
            <person name="Schleper C."/>
            <person name="Guy L."/>
            <person name="Ettema T.J."/>
        </authorList>
    </citation>
    <scope>NUCLEOTIDE SEQUENCE</scope>
</reference>
<dbReference type="PANTHER" id="PTHR43292">
    <property type="entry name" value="ACYL-COA DEHYDROGENASE"/>
    <property type="match status" value="1"/>
</dbReference>
<dbReference type="SUPFAM" id="SSF56645">
    <property type="entry name" value="Acyl-CoA dehydrogenase NM domain-like"/>
    <property type="match status" value="1"/>
</dbReference>
<name>A0A0F9WC17_9ZZZZ</name>
<evidence type="ECO:0008006" key="5">
    <source>
        <dbReference type="Google" id="ProtNLM"/>
    </source>
</evidence>
<dbReference type="Gene3D" id="1.20.140.10">
    <property type="entry name" value="Butyryl-CoA Dehydrogenase, subunit A, domain 3"/>
    <property type="match status" value="1"/>
</dbReference>
<dbReference type="EMBL" id="LAZR01000006">
    <property type="protein sequence ID" value="KKO09908.1"/>
    <property type="molecule type" value="Genomic_DNA"/>
</dbReference>
<dbReference type="InterPro" id="IPR009100">
    <property type="entry name" value="AcylCoA_DH/oxidase_NM_dom_sf"/>
</dbReference>
<keyword evidence="1" id="KW-0560">Oxidoreductase</keyword>
<organism evidence="4">
    <name type="scientific">marine sediment metagenome</name>
    <dbReference type="NCBI Taxonomy" id="412755"/>
    <lineage>
        <taxon>unclassified sequences</taxon>
        <taxon>metagenomes</taxon>
        <taxon>ecological metagenomes</taxon>
    </lineage>
</organism>